<sequence length="106" mass="11624">MKSFGGTIDAAQTRRFGPDYTHTRAFFFCPIVLRTSGCLPPDRKHRIKLRRGFPTTSTADCSFVITGRCCSTTICLDAPAHRSCGPPHTRARLIKRAAATVPLSVT</sequence>
<proteinExistence type="predicted"/>
<name>A0A914VH90_9BILA</name>
<protein>
    <submittedName>
        <fullName evidence="2">Uncharacterized protein</fullName>
    </submittedName>
</protein>
<keyword evidence="1" id="KW-1185">Reference proteome</keyword>
<accession>A0A914VH90</accession>
<reference evidence="2" key="1">
    <citation type="submission" date="2022-11" db="UniProtKB">
        <authorList>
            <consortium name="WormBaseParasite"/>
        </authorList>
    </citation>
    <scope>IDENTIFICATION</scope>
</reference>
<dbReference type="WBParaSite" id="PSAMB.scaffold1985size26219.g15886.t1">
    <property type="protein sequence ID" value="PSAMB.scaffold1985size26219.g15886.t1"/>
    <property type="gene ID" value="PSAMB.scaffold1985size26219.g15886"/>
</dbReference>
<organism evidence="1 2">
    <name type="scientific">Plectus sambesii</name>
    <dbReference type="NCBI Taxonomy" id="2011161"/>
    <lineage>
        <taxon>Eukaryota</taxon>
        <taxon>Metazoa</taxon>
        <taxon>Ecdysozoa</taxon>
        <taxon>Nematoda</taxon>
        <taxon>Chromadorea</taxon>
        <taxon>Plectida</taxon>
        <taxon>Plectina</taxon>
        <taxon>Plectoidea</taxon>
        <taxon>Plectidae</taxon>
        <taxon>Plectus</taxon>
    </lineage>
</organism>
<dbReference type="AlphaFoldDB" id="A0A914VH90"/>
<evidence type="ECO:0000313" key="1">
    <source>
        <dbReference type="Proteomes" id="UP000887566"/>
    </source>
</evidence>
<dbReference type="Proteomes" id="UP000887566">
    <property type="component" value="Unplaced"/>
</dbReference>
<evidence type="ECO:0000313" key="2">
    <source>
        <dbReference type="WBParaSite" id="PSAMB.scaffold1985size26219.g15886.t1"/>
    </source>
</evidence>